<dbReference type="InterPro" id="IPR001647">
    <property type="entry name" value="HTH_TetR"/>
</dbReference>
<evidence type="ECO:0000313" key="6">
    <source>
        <dbReference type="EMBL" id="MBK1783738.1"/>
    </source>
</evidence>
<proteinExistence type="predicted"/>
<evidence type="ECO:0000313" key="7">
    <source>
        <dbReference type="Proteomes" id="UP000635245"/>
    </source>
</evidence>
<sequence length="210" mass="22875">MTPGVKFARVAEEGEVVAPSRSTSELRTDARRNAAQILAAARNVFGEHGFSAPLEDVAVAAGVSKATIFNRFGGRVGLIEAVIEDVVAAESQRIIEHTRSIPDVAERIDHYLGAIRDLQYRRPAVNDVLLQEYPHSEQLLAICHAAGEIYDELVEAGHAAGVLAPEFTREDLHALIVDNALALKHGSRPPRADYDRRTGFILGGIRRPAR</sequence>
<evidence type="ECO:0000256" key="1">
    <source>
        <dbReference type="ARBA" id="ARBA00023015"/>
    </source>
</evidence>
<keyword evidence="1" id="KW-0805">Transcription regulation</keyword>
<feature type="DNA-binding region" description="H-T-H motif" evidence="4">
    <location>
        <begin position="53"/>
        <end position="72"/>
    </location>
</feature>
<evidence type="ECO:0000256" key="4">
    <source>
        <dbReference type="PROSITE-ProRule" id="PRU00335"/>
    </source>
</evidence>
<dbReference type="InterPro" id="IPR009057">
    <property type="entry name" value="Homeodomain-like_sf"/>
</dbReference>
<keyword evidence="2 4" id="KW-0238">DNA-binding</keyword>
<feature type="domain" description="HTH tetR-type" evidence="5">
    <location>
        <begin position="31"/>
        <end position="90"/>
    </location>
</feature>
<dbReference type="PANTHER" id="PTHR30055">
    <property type="entry name" value="HTH-TYPE TRANSCRIPTIONAL REGULATOR RUTR"/>
    <property type="match status" value="1"/>
</dbReference>
<dbReference type="Gene3D" id="1.10.357.10">
    <property type="entry name" value="Tetracycline Repressor, domain 2"/>
    <property type="match status" value="1"/>
</dbReference>
<evidence type="ECO:0000256" key="3">
    <source>
        <dbReference type="ARBA" id="ARBA00023163"/>
    </source>
</evidence>
<dbReference type="SUPFAM" id="SSF46689">
    <property type="entry name" value="Homeodomain-like"/>
    <property type="match status" value="1"/>
</dbReference>
<dbReference type="InterPro" id="IPR036271">
    <property type="entry name" value="Tet_transcr_reg_TetR-rel_C_sf"/>
</dbReference>
<protein>
    <submittedName>
        <fullName evidence="6">TetR/AcrR family transcriptional regulator</fullName>
    </submittedName>
</protein>
<organism evidence="6 7">
    <name type="scientific">Prauserella cavernicola</name>
    <dbReference type="NCBI Taxonomy" id="2800127"/>
    <lineage>
        <taxon>Bacteria</taxon>
        <taxon>Bacillati</taxon>
        <taxon>Actinomycetota</taxon>
        <taxon>Actinomycetes</taxon>
        <taxon>Pseudonocardiales</taxon>
        <taxon>Pseudonocardiaceae</taxon>
        <taxon>Prauserella</taxon>
    </lineage>
</organism>
<dbReference type="RefSeq" id="WP_200315280.1">
    <property type="nucleotide sequence ID" value="NZ_JAENJH010000001.1"/>
</dbReference>
<name>A0A934QPM6_9PSEU</name>
<keyword evidence="7" id="KW-1185">Reference proteome</keyword>
<dbReference type="PROSITE" id="PS50977">
    <property type="entry name" value="HTH_TETR_2"/>
    <property type="match status" value="1"/>
</dbReference>
<evidence type="ECO:0000259" key="5">
    <source>
        <dbReference type="PROSITE" id="PS50977"/>
    </source>
</evidence>
<comment type="caution">
    <text evidence="6">The sequence shown here is derived from an EMBL/GenBank/DDBJ whole genome shotgun (WGS) entry which is preliminary data.</text>
</comment>
<dbReference type="EMBL" id="JAENJH010000001">
    <property type="protein sequence ID" value="MBK1783738.1"/>
    <property type="molecule type" value="Genomic_DNA"/>
</dbReference>
<dbReference type="InterPro" id="IPR050109">
    <property type="entry name" value="HTH-type_TetR-like_transc_reg"/>
</dbReference>
<keyword evidence="3" id="KW-0804">Transcription</keyword>
<dbReference type="GO" id="GO:0000976">
    <property type="term" value="F:transcription cis-regulatory region binding"/>
    <property type="evidence" value="ECO:0007669"/>
    <property type="project" value="TreeGrafter"/>
</dbReference>
<dbReference type="Pfam" id="PF00440">
    <property type="entry name" value="TetR_N"/>
    <property type="match status" value="1"/>
</dbReference>
<dbReference type="GO" id="GO:0003700">
    <property type="term" value="F:DNA-binding transcription factor activity"/>
    <property type="evidence" value="ECO:0007669"/>
    <property type="project" value="TreeGrafter"/>
</dbReference>
<evidence type="ECO:0000256" key="2">
    <source>
        <dbReference type="ARBA" id="ARBA00023125"/>
    </source>
</evidence>
<gene>
    <name evidence="6" type="ORF">JHE00_05305</name>
</gene>
<dbReference type="PANTHER" id="PTHR30055:SF234">
    <property type="entry name" value="HTH-TYPE TRANSCRIPTIONAL REGULATOR BETI"/>
    <property type="match status" value="1"/>
</dbReference>
<dbReference type="AlphaFoldDB" id="A0A934QPM6"/>
<dbReference type="SUPFAM" id="SSF48498">
    <property type="entry name" value="Tetracyclin repressor-like, C-terminal domain"/>
    <property type="match status" value="1"/>
</dbReference>
<reference evidence="6" key="1">
    <citation type="submission" date="2020-12" db="EMBL/GenBank/DDBJ databases">
        <title>Prauserella sp. ASG 168, a novel actinomycete isolated from cave rock.</title>
        <authorList>
            <person name="Suriyachadkun C."/>
        </authorList>
    </citation>
    <scope>NUCLEOTIDE SEQUENCE</scope>
    <source>
        <strain evidence="6">ASG 168</strain>
    </source>
</reference>
<accession>A0A934QPM6</accession>
<dbReference type="Proteomes" id="UP000635245">
    <property type="component" value="Unassembled WGS sequence"/>
</dbReference>
<dbReference type="PRINTS" id="PR00455">
    <property type="entry name" value="HTHTETR"/>
</dbReference>